<reference evidence="7 8" key="1">
    <citation type="journal article" date="2016" name="Nat. Commun.">
        <title>Thousands of microbial genomes shed light on interconnected biogeochemical processes in an aquifer system.</title>
        <authorList>
            <person name="Anantharaman K."/>
            <person name="Brown C.T."/>
            <person name="Hug L.A."/>
            <person name="Sharon I."/>
            <person name="Castelle C.J."/>
            <person name="Probst A.J."/>
            <person name="Thomas B.C."/>
            <person name="Singh A."/>
            <person name="Wilkins M.J."/>
            <person name="Karaoz U."/>
            <person name="Brodie E.L."/>
            <person name="Williams K.H."/>
            <person name="Hubbard S.S."/>
            <person name="Banfield J.F."/>
        </authorList>
    </citation>
    <scope>NUCLEOTIDE SEQUENCE [LARGE SCALE GENOMIC DNA]</scope>
</reference>
<comment type="pathway">
    <text evidence="1 6">Pyrimidine metabolism; UMP biosynthesis via de novo pathway; UMP from orotate: step 1/2.</text>
</comment>
<sequence>MPERITDPKHPEGLTTSQKDLAIQLIDIHAVKFGDFRLKLHEQHPDAPLSPIYIDLRMLRRDPKAKGYAVEEYALLVRFIKFDLLADVPTAATPLVSSLSDRLGVGMITPRTDSKGHGTGAKIDGLLPKDVGKKAILIDDLITRADSKIEAVDVLRAQGLKVEDVVVLIDREQGGKEQLEQKGLKLHSVFTMQQLLNFYRRVEIISETQYQDTVQRIQQLNSFLGVT</sequence>
<proteinExistence type="inferred from homology"/>
<dbReference type="PANTHER" id="PTHR19278">
    <property type="entry name" value="OROTATE PHOSPHORIBOSYLTRANSFERASE"/>
    <property type="match status" value="1"/>
</dbReference>
<keyword evidence="3 6" id="KW-0328">Glycosyltransferase</keyword>
<dbReference type="InterPro" id="IPR023031">
    <property type="entry name" value="OPRT"/>
</dbReference>
<comment type="catalytic activity">
    <reaction evidence="6">
        <text>orotidine 5'-phosphate + diphosphate = orotate + 5-phospho-alpha-D-ribose 1-diphosphate</text>
        <dbReference type="Rhea" id="RHEA:10380"/>
        <dbReference type="ChEBI" id="CHEBI:30839"/>
        <dbReference type="ChEBI" id="CHEBI:33019"/>
        <dbReference type="ChEBI" id="CHEBI:57538"/>
        <dbReference type="ChEBI" id="CHEBI:58017"/>
        <dbReference type="EC" id="2.4.2.10"/>
    </reaction>
</comment>
<comment type="similarity">
    <text evidence="6">Belongs to the purine/pyrimidine phosphoribosyltransferase family. PyrE subfamily.</text>
</comment>
<evidence type="ECO:0000256" key="3">
    <source>
        <dbReference type="ARBA" id="ARBA00022676"/>
    </source>
</evidence>
<feature type="binding site" evidence="6">
    <location>
        <position position="115"/>
    </location>
    <ligand>
        <name>5-phospho-alpha-D-ribose 1-diphosphate</name>
        <dbReference type="ChEBI" id="CHEBI:58017"/>
        <note>ligand shared between dimeric partners</note>
    </ligand>
</feature>
<name>A0A1F7X948_9BACT</name>
<evidence type="ECO:0000256" key="4">
    <source>
        <dbReference type="ARBA" id="ARBA00022679"/>
    </source>
</evidence>
<feature type="binding site" evidence="6">
    <location>
        <position position="143"/>
    </location>
    <ligand>
        <name>orotate</name>
        <dbReference type="ChEBI" id="CHEBI:30839"/>
    </ligand>
</feature>
<feature type="binding site" description="in other chain" evidence="6">
    <location>
        <begin position="139"/>
        <end position="147"/>
    </location>
    <ligand>
        <name>5-phospho-alpha-D-ribose 1-diphosphate</name>
        <dbReference type="ChEBI" id="CHEBI:58017"/>
        <note>ligand shared between dimeric partners</note>
    </ligand>
</feature>
<dbReference type="STRING" id="1802481.A2W13_02320"/>
<dbReference type="EC" id="2.4.2.10" evidence="2 6"/>
<feature type="binding site" evidence="6">
    <location>
        <position position="171"/>
    </location>
    <ligand>
        <name>orotate</name>
        <dbReference type="ChEBI" id="CHEBI:30839"/>
    </ligand>
</feature>
<evidence type="ECO:0000256" key="5">
    <source>
        <dbReference type="ARBA" id="ARBA00022975"/>
    </source>
</evidence>
<accession>A0A1F7X948</accession>
<dbReference type="GO" id="GO:0004588">
    <property type="term" value="F:orotate phosphoribosyltransferase activity"/>
    <property type="evidence" value="ECO:0007669"/>
    <property type="project" value="UniProtKB-UniRule"/>
</dbReference>
<protein>
    <recommendedName>
        <fullName evidence="2 6">Orotate phosphoribosyltransferase</fullName>
        <shortName evidence="6">OPRT</shortName>
        <shortName evidence="6">OPRTase</shortName>
        <ecNumber evidence="2 6">2.4.2.10</ecNumber>
    </recommendedName>
</protein>
<dbReference type="GO" id="GO:0004590">
    <property type="term" value="F:orotidine-5'-phosphate decarboxylase activity"/>
    <property type="evidence" value="ECO:0007669"/>
    <property type="project" value="TreeGrafter"/>
</dbReference>
<dbReference type="AlphaFoldDB" id="A0A1F7X948"/>
<keyword evidence="5 6" id="KW-0665">Pyrimidine biosynthesis</keyword>
<evidence type="ECO:0000313" key="7">
    <source>
        <dbReference type="EMBL" id="OGM11547.1"/>
    </source>
</evidence>
<keyword evidence="4 6" id="KW-0808">Transferase</keyword>
<dbReference type="GO" id="GO:0000287">
    <property type="term" value="F:magnesium ion binding"/>
    <property type="evidence" value="ECO:0007669"/>
    <property type="project" value="UniProtKB-UniRule"/>
</dbReference>
<dbReference type="InterPro" id="IPR029057">
    <property type="entry name" value="PRTase-like"/>
</dbReference>
<gene>
    <name evidence="6" type="primary">pyrE</name>
    <name evidence="7" type="ORF">A2W13_02320</name>
</gene>
<dbReference type="EMBL" id="MGFT01000018">
    <property type="protein sequence ID" value="OGM11547.1"/>
    <property type="molecule type" value="Genomic_DNA"/>
</dbReference>
<dbReference type="CDD" id="cd06223">
    <property type="entry name" value="PRTases_typeI"/>
    <property type="match status" value="1"/>
</dbReference>
<feature type="binding site" evidence="6">
    <location>
        <position position="117"/>
    </location>
    <ligand>
        <name>5-phospho-alpha-D-ribose 1-diphosphate</name>
        <dbReference type="ChEBI" id="CHEBI:58017"/>
        <note>ligand shared between dimeric partners</note>
    </ligand>
</feature>
<dbReference type="SUPFAM" id="SSF53271">
    <property type="entry name" value="PRTase-like"/>
    <property type="match status" value="1"/>
</dbReference>
<dbReference type="PANTHER" id="PTHR19278:SF9">
    <property type="entry name" value="URIDINE 5'-MONOPHOSPHATE SYNTHASE"/>
    <property type="match status" value="1"/>
</dbReference>
<evidence type="ECO:0000256" key="6">
    <source>
        <dbReference type="HAMAP-Rule" id="MF_01208"/>
    </source>
</evidence>
<comment type="subunit">
    <text evidence="6">Homodimer.</text>
</comment>
<dbReference type="HAMAP" id="MF_01208">
    <property type="entry name" value="PyrE"/>
    <property type="match status" value="1"/>
</dbReference>
<comment type="function">
    <text evidence="6">Catalyzes the transfer of a ribosyl phosphate group from 5-phosphoribose 1-diphosphate to orotate, leading to the formation of orotidine monophosphate (OMP).</text>
</comment>
<dbReference type="InterPro" id="IPR000836">
    <property type="entry name" value="PRTase_dom"/>
</dbReference>
<comment type="caution">
    <text evidence="6">Lacks conserved residue(s) required for the propagation of feature annotation.</text>
</comment>
<dbReference type="Gene3D" id="3.40.50.2020">
    <property type="match status" value="1"/>
</dbReference>
<dbReference type="GO" id="GO:0044205">
    <property type="term" value="P:'de novo' UMP biosynthetic process"/>
    <property type="evidence" value="ECO:0007669"/>
    <property type="project" value="UniProtKB-UniRule"/>
</dbReference>
<evidence type="ECO:0000256" key="1">
    <source>
        <dbReference type="ARBA" id="ARBA00004889"/>
    </source>
</evidence>
<dbReference type="Proteomes" id="UP000178533">
    <property type="component" value="Unassembled WGS sequence"/>
</dbReference>
<feature type="binding site" evidence="6">
    <location>
        <position position="111"/>
    </location>
    <ligand>
        <name>5-phospho-alpha-D-ribose 1-diphosphate</name>
        <dbReference type="ChEBI" id="CHEBI:58017"/>
        <note>ligand shared between dimeric partners</note>
    </ligand>
</feature>
<organism evidence="7 8">
    <name type="scientific">Candidatus Woesebacteria bacterium RBG_16_36_11</name>
    <dbReference type="NCBI Taxonomy" id="1802481"/>
    <lineage>
        <taxon>Bacteria</taxon>
        <taxon>Candidatus Woeseibacteriota</taxon>
    </lineage>
</organism>
<comment type="caution">
    <text evidence="7">The sequence shown here is derived from an EMBL/GenBank/DDBJ whole genome shotgun (WGS) entry which is preliminary data.</text>
</comment>
<comment type="cofactor">
    <cofactor evidence="6">
        <name>Mg(2+)</name>
        <dbReference type="ChEBI" id="CHEBI:18420"/>
    </cofactor>
</comment>
<dbReference type="GO" id="GO:0019856">
    <property type="term" value="P:pyrimidine nucleobase biosynthetic process"/>
    <property type="evidence" value="ECO:0007669"/>
    <property type="project" value="TreeGrafter"/>
</dbReference>
<evidence type="ECO:0000256" key="2">
    <source>
        <dbReference type="ARBA" id="ARBA00011971"/>
    </source>
</evidence>
<evidence type="ECO:0000313" key="8">
    <source>
        <dbReference type="Proteomes" id="UP000178533"/>
    </source>
</evidence>
<keyword evidence="6" id="KW-0460">Magnesium</keyword>
<dbReference type="UniPathway" id="UPA00070">
    <property type="reaction ID" value="UER00119"/>
</dbReference>